<evidence type="ECO:0000313" key="1">
    <source>
        <dbReference type="EMBL" id="JAA87973.1"/>
    </source>
</evidence>
<dbReference type="EMBL" id="GAIX01004587">
    <property type="protein sequence ID" value="JAA87973.1"/>
    <property type="molecule type" value="Transcribed_RNA"/>
</dbReference>
<sequence length="92" mass="10677">MQRNFLHTHFKQLRLAMPISKWEGEGNVVYYPTREISVFLELTRTTSQQLVLSKMLTVVSCQFTMHTRGKFANRFSHAASLITLAYVRPVCL</sequence>
<name>S4PEC0_9NEOP</name>
<dbReference type="AlphaFoldDB" id="S4PEC0"/>
<organism evidence="1">
    <name type="scientific">Pararge aegeria</name>
    <name type="common">speckled wood butterfly</name>
    <dbReference type="NCBI Taxonomy" id="116150"/>
    <lineage>
        <taxon>Eukaryota</taxon>
        <taxon>Metazoa</taxon>
        <taxon>Ecdysozoa</taxon>
        <taxon>Arthropoda</taxon>
        <taxon>Hexapoda</taxon>
        <taxon>Insecta</taxon>
        <taxon>Pterygota</taxon>
        <taxon>Neoptera</taxon>
        <taxon>Endopterygota</taxon>
        <taxon>Lepidoptera</taxon>
        <taxon>Glossata</taxon>
        <taxon>Ditrysia</taxon>
        <taxon>Papilionoidea</taxon>
        <taxon>Nymphalidae</taxon>
        <taxon>Satyrinae</taxon>
        <taxon>Satyrini</taxon>
        <taxon>Parargina</taxon>
        <taxon>Pararge</taxon>
    </lineage>
</organism>
<protein>
    <submittedName>
        <fullName evidence="1">Uncharacterized protein</fullName>
    </submittedName>
</protein>
<proteinExistence type="predicted"/>
<reference evidence="1" key="1">
    <citation type="journal article" date="2013" name="BMC Genomics">
        <title>Unscrambling butterfly oogenesis.</title>
        <authorList>
            <person name="Carter J.M."/>
            <person name="Baker S.C."/>
            <person name="Pink R."/>
            <person name="Carter D.R."/>
            <person name="Collins A."/>
            <person name="Tomlin J."/>
            <person name="Gibbs M."/>
            <person name="Breuker C.J."/>
        </authorList>
    </citation>
    <scope>NUCLEOTIDE SEQUENCE</scope>
    <source>
        <tissue evidence="1">Ovary</tissue>
    </source>
</reference>
<reference evidence="1" key="2">
    <citation type="submission" date="2013-05" db="EMBL/GenBank/DDBJ databases">
        <authorList>
            <person name="Carter J.-M."/>
            <person name="Baker S.C."/>
            <person name="Pink R."/>
            <person name="Carter D.R.F."/>
            <person name="Collins A."/>
            <person name="Tomlin J."/>
            <person name="Gibbs M."/>
            <person name="Breuker C.J."/>
        </authorList>
    </citation>
    <scope>NUCLEOTIDE SEQUENCE</scope>
    <source>
        <tissue evidence="1">Ovary</tissue>
    </source>
</reference>
<accession>S4PEC0</accession>